<dbReference type="Proteomes" id="UP000799757">
    <property type="component" value="Unassembled WGS sequence"/>
</dbReference>
<evidence type="ECO:0000313" key="2">
    <source>
        <dbReference type="EMBL" id="KAF2785727.1"/>
    </source>
</evidence>
<accession>A0A6A6WPG1</accession>
<sequence length="114" mass="13181">MTWVINSAFSVDALYLENCGACGFKGHHARGNLTRHRKTRLLRLIPRHGFISSFLPSSSLYFKYFFFKNFFFIEIHTGNKTFGRAILSFILSFIHSFFLPPLTHPPTYPAYTSP</sequence>
<keyword evidence="3" id="KW-1185">Reference proteome</keyword>
<gene>
    <name evidence="2" type="ORF">K505DRAFT_164297</name>
</gene>
<keyword evidence="1" id="KW-1133">Transmembrane helix</keyword>
<feature type="transmembrane region" description="Helical" evidence="1">
    <location>
        <begin position="44"/>
        <end position="62"/>
    </location>
</feature>
<name>A0A6A6WPG1_9PLEO</name>
<evidence type="ECO:0000256" key="1">
    <source>
        <dbReference type="SAM" id="Phobius"/>
    </source>
</evidence>
<keyword evidence="1" id="KW-0472">Membrane</keyword>
<protein>
    <submittedName>
        <fullName evidence="2">Uncharacterized protein</fullName>
    </submittedName>
</protein>
<reference evidence="2" key="1">
    <citation type="journal article" date="2020" name="Stud. Mycol.">
        <title>101 Dothideomycetes genomes: a test case for predicting lifestyles and emergence of pathogens.</title>
        <authorList>
            <person name="Haridas S."/>
            <person name="Albert R."/>
            <person name="Binder M."/>
            <person name="Bloem J."/>
            <person name="Labutti K."/>
            <person name="Salamov A."/>
            <person name="Andreopoulos B."/>
            <person name="Baker S."/>
            <person name="Barry K."/>
            <person name="Bills G."/>
            <person name="Bluhm B."/>
            <person name="Cannon C."/>
            <person name="Castanera R."/>
            <person name="Culley D."/>
            <person name="Daum C."/>
            <person name="Ezra D."/>
            <person name="Gonzalez J."/>
            <person name="Henrissat B."/>
            <person name="Kuo A."/>
            <person name="Liang C."/>
            <person name="Lipzen A."/>
            <person name="Lutzoni F."/>
            <person name="Magnuson J."/>
            <person name="Mondo S."/>
            <person name="Nolan M."/>
            <person name="Ohm R."/>
            <person name="Pangilinan J."/>
            <person name="Park H.-J."/>
            <person name="Ramirez L."/>
            <person name="Alfaro M."/>
            <person name="Sun H."/>
            <person name="Tritt A."/>
            <person name="Yoshinaga Y."/>
            <person name="Zwiers L.-H."/>
            <person name="Turgeon B."/>
            <person name="Goodwin S."/>
            <person name="Spatafora J."/>
            <person name="Crous P."/>
            <person name="Grigoriev I."/>
        </authorList>
    </citation>
    <scope>NUCLEOTIDE SEQUENCE</scope>
    <source>
        <strain evidence="2">CBS 109.77</strain>
    </source>
</reference>
<feature type="transmembrane region" description="Helical" evidence="1">
    <location>
        <begin position="82"/>
        <end position="99"/>
    </location>
</feature>
<keyword evidence="1" id="KW-0812">Transmembrane</keyword>
<proteinExistence type="predicted"/>
<dbReference type="AlphaFoldDB" id="A0A6A6WPG1"/>
<evidence type="ECO:0000313" key="3">
    <source>
        <dbReference type="Proteomes" id="UP000799757"/>
    </source>
</evidence>
<dbReference type="EMBL" id="MU002706">
    <property type="protein sequence ID" value="KAF2785727.1"/>
    <property type="molecule type" value="Genomic_DNA"/>
</dbReference>
<organism evidence="2 3">
    <name type="scientific">Melanomma pulvis-pyrius CBS 109.77</name>
    <dbReference type="NCBI Taxonomy" id="1314802"/>
    <lineage>
        <taxon>Eukaryota</taxon>
        <taxon>Fungi</taxon>
        <taxon>Dikarya</taxon>
        <taxon>Ascomycota</taxon>
        <taxon>Pezizomycotina</taxon>
        <taxon>Dothideomycetes</taxon>
        <taxon>Pleosporomycetidae</taxon>
        <taxon>Pleosporales</taxon>
        <taxon>Melanommataceae</taxon>
        <taxon>Melanomma</taxon>
    </lineage>
</organism>